<keyword evidence="3" id="KW-1185">Reference proteome</keyword>
<feature type="region of interest" description="Disordered" evidence="1">
    <location>
        <begin position="574"/>
        <end position="617"/>
    </location>
</feature>
<dbReference type="OrthoDB" id="1643751at2759"/>
<accession>A0A5N6LLH1</accession>
<dbReference type="InterPro" id="IPR044661">
    <property type="entry name" value="MED15a/b/c-like"/>
</dbReference>
<feature type="compositionally biased region" description="Polar residues" evidence="1">
    <location>
        <begin position="442"/>
        <end position="455"/>
    </location>
</feature>
<comment type="caution">
    <text evidence="2">The sequence shown here is derived from an EMBL/GenBank/DDBJ whole genome shotgun (WGS) entry which is preliminary data.</text>
</comment>
<evidence type="ECO:0000313" key="3">
    <source>
        <dbReference type="Proteomes" id="UP000326396"/>
    </source>
</evidence>
<evidence type="ECO:0000313" key="2">
    <source>
        <dbReference type="EMBL" id="KAD2060945.1"/>
    </source>
</evidence>
<evidence type="ECO:0000256" key="1">
    <source>
        <dbReference type="SAM" id="MobiDB-lite"/>
    </source>
</evidence>
<proteinExistence type="predicted"/>
<feature type="compositionally biased region" description="Low complexity" evidence="1">
    <location>
        <begin position="574"/>
        <end position="605"/>
    </location>
</feature>
<feature type="compositionally biased region" description="Low complexity" evidence="1">
    <location>
        <begin position="456"/>
        <end position="467"/>
    </location>
</feature>
<dbReference type="AlphaFoldDB" id="A0A5N6LLH1"/>
<organism evidence="2 3">
    <name type="scientific">Mikania micrantha</name>
    <name type="common">bitter vine</name>
    <dbReference type="NCBI Taxonomy" id="192012"/>
    <lineage>
        <taxon>Eukaryota</taxon>
        <taxon>Viridiplantae</taxon>
        <taxon>Streptophyta</taxon>
        <taxon>Embryophyta</taxon>
        <taxon>Tracheophyta</taxon>
        <taxon>Spermatophyta</taxon>
        <taxon>Magnoliopsida</taxon>
        <taxon>eudicotyledons</taxon>
        <taxon>Gunneridae</taxon>
        <taxon>Pentapetalae</taxon>
        <taxon>asterids</taxon>
        <taxon>campanulids</taxon>
        <taxon>Asterales</taxon>
        <taxon>Asteraceae</taxon>
        <taxon>Asteroideae</taxon>
        <taxon>Heliantheae alliance</taxon>
        <taxon>Eupatorieae</taxon>
        <taxon>Mikania</taxon>
    </lineage>
</organism>
<feature type="region of interest" description="Disordered" evidence="1">
    <location>
        <begin position="397"/>
        <end position="467"/>
    </location>
</feature>
<dbReference type="PANTHER" id="PTHR33137">
    <property type="entry name" value="MEDIATOR OF RNA POLYMERASE II TRANSCRIPTION SUBUNIT 15A-RELATED"/>
    <property type="match status" value="1"/>
</dbReference>
<evidence type="ECO:0008006" key="4">
    <source>
        <dbReference type="Google" id="ProtNLM"/>
    </source>
</evidence>
<sequence length="872" mass="96251">MNIGGSSSTVPEADGGNDIDADLDSWFEELLADSLEGSLMNSCVDATTITPNSLSQPFMSTVNRGANLGESSSNVSQSGTSQDMMAVIGSLTFSSSSSTTPMQSEGIISSAVKLISNMSTQSSQSQGNTDFPQYQPVPQEKYKGKAVKQPIAHPLANQSNMTLCDQMNQLQYQILSNQLLPSTMPMVVNTQTAYQQNDQASRVQMQQNLNQNYLQLQQATWSSSNLISGWQQLGIINKLNFSAPVGFAPPGEFISTTAYREYVLRQIRKMKERYNNELLKMHYNCMELRARATNAIVADNYQKVQVYLEKMMTFLNISRIDLLPKNDEIVYNYMNTVVNYVCYHMSKQNDSIRLGEPAPQPPIRPQVQPIGTMMLQNNPSPSTSQWVANLEANMSNFNNFPSSRPHPQPTQSRKQSSLDNVSFQTGLHQKPESSLRIDSFKAPQSSASTTTQQINSGPKTSSVIGSSSPISLFTNTTATNFPSRPLNHQPPVVNQNFKVEKMKAPMHKTSELTGSKPRHGMSPLCSTSVNPCPSPQFSFPVTVNPTSARQTSVPSSKFNTKKVLSPLSVASSPFLLSSSSSTPSTQYSSGTSSSSTTDSQKTKTSINPPSLEPKNSEDQVFHLTEVVKTVSSNTLLSTLSDISSMEKATNIIQDEMNIMLEHNHEPPLKMRREFNIASVHNDQFVSQGGDINSSETSTNKRMKIATKWAILEEIKETNRKLLETSINVVTDTSDKDISILGAQEGTIVKCLFKNVCFPDLINPHGQVASEKMPEFVILLLVPADYPASPPKISRSIRNELNNEPWGKLYEEMLTKFDLSLYGVTGKSSLQDMARKWDASARAVMTEFMQKRGVKSFSSMYGSWENCKNSSSS</sequence>
<name>A0A5N6LLH1_9ASTR</name>
<feature type="compositionally biased region" description="Basic and acidic residues" evidence="1">
    <location>
        <begin position="429"/>
        <end position="439"/>
    </location>
</feature>
<dbReference type="EMBL" id="SZYD01000203">
    <property type="protein sequence ID" value="KAD2060945.1"/>
    <property type="molecule type" value="Genomic_DNA"/>
</dbReference>
<dbReference type="Proteomes" id="UP000326396">
    <property type="component" value="Unassembled WGS sequence"/>
</dbReference>
<gene>
    <name evidence="2" type="ORF">E3N88_41924</name>
</gene>
<dbReference type="GO" id="GO:0031490">
    <property type="term" value="F:chromatin DNA binding"/>
    <property type="evidence" value="ECO:0007669"/>
    <property type="project" value="InterPro"/>
</dbReference>
<reference evidence="2 3" key="1">
    <citation type="submission" date="2019-05" db="EMBL/GenBank/DDBJ databases">
        <title>Mikania micrantha, genome provides insights into the molecular mechanism of rapid growth.</title>
        <authorList>
            <person name="Liu B."/>
        </authorList>
    </citation>
    <scope>NUCLEOTIDE SEQUENCE [LARGE SCALE GENOMIC DNA]</scope>
    <source>
        <strain evidence="2">NLD-2019</strain>
        <tissue evidence="2">Leaf</tissue>
    </source>
</reference>
<protein>
    <recommendedName>
        <fullName evidence="4">Mediator complex subunit 15 KIX domain-containing protein</fullName>
    </recommendedName>
</protein>
<dbReference type="GO" id="GO:0003713">
    <property type="term" value="F:transcription coactivator activity"/>
    <property type="evidence" value="ECO:0007669"/>
    <property type="project" value="InterPro"/>
</dbReference>
<dbReference type="PANTHER" id="PTHR33137:SF44">
    <property type="entry name" value="MEDIATOR COMPLEX SUBUNIT 15 KIX DOMAIN-CONTAINING PROTEIN"/>
    <property type="match status" value="1"/>
</dbReference>
<feature type="compositionally biased region" description="Polar residues" evidence="1">
    <location>
        <begin position="409"/>
        <end position="427"/>
    </location>
</feature>